<gene>
    <name evidence="4" type="ORF">FH972_004966</name>
</gene>
<dbReference type="PANTHER" id="PTHR47447:SF28">
    <property type="entry name" value="PENTACOTRIPEPTIDE-REPEAT REGION OF PRORP DOMAIN-CONTAINING PROTEIN"/>
    <property type="match status" value="1"/>
</dbReference>
<name>A0A5N6QMU0_9ROSI</name>
<evidence type="ECO:0000313" key="4">
    <source>
        <dbReference type="EMBL" id="KAE8008455.1"/>
    </source>
</evidence>
<organism evidence="4 5">
    <name type="scientific">Carpinus fangiana</name>
    <dbReference type="NCBI Taxonomy" id="176857"/>
    <lineage>
        <taxon>Eukaryota</taxon>
        <taxon>Viridiplantae</taxon>
        <taxon>Streptophyta</taxon>
        <taxon>Embryophyta</taxon>
        <taxon>Tracheophyta</taxon>
        <taxon>Spermatophyta</taxon>
        <taxon>Magnoliopsida</taxon>
        <taxon>eudicotyledons</taxon>
        <taxon>Gunneridae</taxon>
        <taxon>Pentapetalae</taxon>
        <taxon>rosids</taxon>
        <taxon>fabids</taxon>
        <taxon>Fagales</taxon>
        <taxon>Betulaceae</taxon>
        <taxon>Carpinus</taxon>
    </lineage>
</organism>
<protein>
    <recommendedName>
        <fullName evidence="6">Pentacotripeptide-repeat region of PRORP domain-containing protein</fullName>
    </recommendedName>
</protein>
<dbReference type="AlphaFoldDB" id="A0A5N6QMU0"/>
<feature type="repeat" description="PPR" evidence="3">
    <location>
        <begin position="246"/>
        <end position="280"/>
    </location>
</feature>
<accession>A0A5N6QMU0</accession>
<dbReference type="Pfam" id="PF13041">
    <property type="entry name" value="PPR_2"/>
    <property type="match status" value="2"/>
</dbReference>
<evidence type="ECO:0008006" key="6">
    <source>
        <dbReference type="Google" id="ProtNLM"/>
    </source>
</evidence>
<dbReference type="InterPro" id="IPR002885">
    <property type="entry name" value="PPR_rpt"/>
</dbReference>
<dbReference type="Pfam" id="PF01535">
    <property type="entry name" value="PPR"/>
    <property type="match status" value="3"/>
</dbReference>
<evidence type="ECO:0000313" key="5">
    <source>
        <dbReference type="Proteomes" id="UP000327013"/>
    </source>
</evidence>
<feature type="repeat" description="PPR" evidence="3">
    <location>
        <begin position="281"/>
        <end position="315"/>
    </location>
</feature>
<evidence type="ECO:0000256" key="2">
    <source>
        <dbReference type="ARBA" id="ARBA00022737"/>
    </source>
</evidence>
<keyword evidence="2" id="KW-0677">Repeat</keyword>
<dbReference type="EMBL" id="CM017322">
    <property type="protein sequence ID" value="KAE8008455.1"/>
    <property type="molecule type" value="Genomic_DNA"/>
</dbReference>
<feature type="repeat" description="PPR" evidence="3">
    <location>
        <begin position="163"/>
        <end position="197"/>
    </location>
</feature>
<keyword evidence="5" id="KW-1185">Reference proteome</keyword>
<dbReference type="NCBIfam" id="TIGR00756">
    <property type="entry name" value="PPR"/>
    <property type="match status" value="5"/>
</dbReference>
<proteinExistence type="inferred from homology"/>
<feature type="repeat" description="PPR" evidence="3">
    <location>
        <begin position="422"/>
        <end position="456"/>
    </location>
</feature>
<dbReference type="PANTHER" id="PTHR47447">
    <property type="entry name" value="OS03G0856100 PROTEIN"/>
    <property type="match status" value="1"/>
</dbReference>
<sequence length="494" mass="55087">MRSMAIPGLKRLLFSTPKHKPLSLLSFTSSSSSSPPSDQSETLISTVVSILTQLRSKSRWNHLHSLYPDGFHPNEFSQIALSLKNNPHLALRFFLWTQRKFLCTHNLLTHCTMVHILARARLKPQAQALIRTAIRVSEEDSLVSKPLKVFESLVKTYRPCGSAPFVFDLLIEACLETKKIDSAIEIVRMLRSRGISPKAGTLNSLVSWVLKCRGGCGGYEVYREAFGLEGEEVEGNAKRGYRVRPNVHSFNALMLGFYQDGLVEKVEMVWNEMVGFDCVPNGYSYSLLMAAYCEEGRMEEAEGLWEEMRVKGVEADVVGYNTMIGGFCKIGEMEKAEDFSREMGLNGVESSCATYEYLVDGYCSVGDVDSALPVYKDMSRKGFRPEASTLDVMIGGLCGKGKVYEALEILRGGVENFGVVPKGKSYEALIKGLCEEGRMEEALNLQAEMVGKGFDPNLEIYGAFLDGYFKQGNEEVAQVLRKEMSETQMQGKEK</sequence>
<dbReference type="InterPro" id="IPR011990">
    <property type="entry name" value="TPR-like_helical_dom_sf"/>
</dbReference>
<reference evidence="4 5" key="1">
    <citation type="submission" date="2019-06" db="EMBL/GenBank/DDBJ databases">
        <title>A chromosomal-level reference genome of Carpinus fangiana (Coryloideae, Betulaceae).</title>
        <authorList>
            <person name="Yang X."/>
            <person name="Wang Z."/>
            <person name="Zhang L."/>
            <person name="Hao G."/>
            <person name="Liu J."/>
            <person name="Yang Y."/>
        </authorList>
    </citation>
    <scope>NUCLEOTIDE SEQUENCE [LARGE SCALE GENOMIC DNA]</scope>
    <source>
        <strain evidence="4">Cfa_2016G</strain>
        <tissue evidence="4">Leaf</tissue>
    </source>
</reference>
<comment type="similarity">
    <text evidence="1">Belongs to the PPR family. P subfamily.</text>
</comment>
<dbReference type="OrthoDB" id="185373at2759"/>
<dbReference type="PROSITE" id="PS51375">
    <property type="entry name" value="PPR"/>
    <property type="match status" value="6"/>
</dbReference>
<evidence type="ECO:0000256" key="3">
    <source>
        <dbReference type="PROSITE-ProRule" id="PRU00708"/>
    </source>
</evidence>
<dbReference type="Gene3D" id="1.25.40.10">
    <property type="entry name" value="Tetratricopeptide repeat domain"/>
    <property type="match status" value="4"/>
</dbReference>
<feature type="repeat" description="PPR" evidence="3">
    <location>
        <begin position="351"/>
        <end position="385"/>
    </location>
</feature>
<evidence type="ECO:0000256" key="1">
    <source>
        <dbReference type="ARBA" id="ARBA00007626"/>
    </source>
</evidence>
<feature type="repeat" description="PPR" evidence="3">
    <location>
        <begin position="316"/>
        <end position="350"/>
    </location>
</feature>
<dbReference type="Proteomes" id="UP000327013">
    <property type="component" value="Chromosome 2"/>
</dbReference>